<dbReference type="PROSITE" id="PS50931">
    <property type="entry name" value="HTH_LYSR"/>
    <property type="match status" value="1"/>
</dbReference>
<dbReference type="SUPFAM" id="SSF46785">
    <property type="entry name" value="Winged helix' DNA-binding domain"/>
    <property type="match status" value="1"/>
</dbReference>
<dbReference type="InterPro" id="IPR036388">
    <property type="entry name" value="WH-like_DNA-bd_sf"/>
</dbReference>
<evidence type="ECO:0000256" key="2">
    <source>
        <dbReference type="ARBA" id="ARBA00023015"/>
    </source>
</evidence>
<keyword evidence="7" id="KW-1185">Reference proteome</keyword>
<protein>
    <submittedName>
        <fullName evidence="6">LysR family transcriptional regulator</fullName>
    </submittedName>
</protein>
<evidence type="ECO:0000313" key="7">
    <source>
        <dbReference type="Proteomes" id="UP001273935"/>
    </source>
</evidence>
<gene>
    <name evidence="6" type="ORF">R0G64_19050</name>
</gene>
<evidence type="ECO:0000256" key="4">
    <source>
        <dbReference type="ARBA" id="ARBA00023163"/>
    </source>
</evidence>
<feature type="domain" description="HTH lysR-type" evidence="5">
    <location>
        <begin position="1"/>
        <end position="58"/>
    </location>
</feature>
<dbReference type="Pfam" id="PF00126">
    <property type="entry name" value="HTH_1"/>
    <property type="match status" value="1"/>
</dbReference>
<dbReference type="EMBL" id="JAWJUL010000078">
    <property type="protein sequence ID" value="MDV3441525.1"/>
    <property type="molecule type" value="Genomic_DNA"/>
</dbReference>
<keyword evidence="4" id="KW-0804">Transcription</keyword>
<keyword evidence="3" id="KW-0238">DNA-binding</keyword>
<dbReference type="PRINTS" id="PR00039">
    <property type="entry name" value="HTHLYSR"/>
</dbReference>
<keyword evidence="2" id="KW-0805">Transcription regulation</keyword>
<evidence type="ECO:0000256" key="3">
    <source>
        <dbReference type="ARBA" id="ARBA00023125"/>
    </source>
</evidence>
<dbReference type="Gene3D" id="3.40.190.290">
    <property type="match status" value="1"/>
</dbReference>
<dbReference type="InterPro" id="IPR036390">
    <property type="entry name" value="WH_DNA-bd_sf"/>
</dbReference>
<dbReference type="RefSeq" id="WP_317234141.1">
    <property type="nucleotide sequence ID" value="NZ_JAWJUL010000078.1"/>
</dbReference>
<proteinExistence type="inferred from homology"/>
<dbReference type="InterPro" id="IPR000847">
    <property type="entry name" value="LysR_HTH_N"/>
</dbReference>
<dbReference type="PROSITE" id="PS51257">
    <property type="entry name" value="PROKAR_LIPOPROTEIN"/>
    <property type="match status" value="1"/>
</dbReference>
<evidence type="ECO:0000256" key="1">
    <source>
        <dbReference type="ARBA" id="ARBA00009437"/>
    </source>
</evidence>
<evidence type="ECO:0000259" key="5">
    <source>
        <dbReference type="PROSITE" id="PS50931"/>
    </source>
</evidence>
<dbReference type="Proteomes" id="UP001273935">
    <property type="component" value="Unassembled WGS sequence"/>
</dbReference>
<dbReference type="InterPro" id="IPR005119">
    <property type="entry name" value="LysR_subst-bd"/>
</dbReference>
<name>A0ABU3XUB1_9GAMM</name>
<dbReference type="CDD" id="cd08440">
    <property type="entry name" value="PBP2_LTTR_like_4"/>
    <property type="match status" value="1"/>
</dbReference>
<dbReference type="PANTHER" id="PTHR30419:SF30">
    <property type="entry name" value="LYSR FAMILY TRANSCRIPTIONAL REGULATOR"/>
    <property type="match status" value="1"/>
</dbReference>
<dbReference type="PANTHER" id="PTHR30419">
    <property type="entry name" value="HTH-TYPE TRANSCRIPTIONAL REGULATOR YBHD"/>
    <property type="match status" value="1"/>
</dbReference>
<comment type="similarity">
    <text evidence="1">Belongs to the LysR transcriptional regulatory family.</text>
</comment>
<dbReference type="Pfam" id="PF03466">
    <property type="entry name" value="LysR_substrate"/>
    <property type="match status" value="1"/>
</dbReference>
<comment type="caution">
    <text evidence="6">The sequence shown here is derived from an EMBL/GenBank/DDBJ whole genome shotgun (WGS) entry which is preliminary data.</text>
</comment>
<dbReference type="Gene3D" id="1.10.10.10">
    <property type="entry name" value="Winged helix-like DNA-binding domain superfamily/Winged helix DNA-binding domain"/>
    <property type="match status" value="1"/>
</dbReference>
<dbReference type="SUPFAM" id="SSF53850">
    <property type="entry name" value="Periplasmic binding protein-like II"/>
    <property type="match status" value="1"/>
</dbReference>
<organism evidence="6 7">
    <name type="scientific">Metapseudomonas otitidis</name>
    <dbReference type="NCBI Taxonomy" id="319939"/>
    <lineage>
        <taxon>Bacteria</taxon>
        <taxon>Pseudomonadati</taxon>
        <taxon>Pseudomonadota</taxon>
        <taxon>Gammaproteobacteria</taxon>
        <taxon>Pseudomonadales</taxon>
        <taxon>Pseudomonadaceae</taxon>
        <taxon>Metapseudomonas</taxon>
    </lineage>
</organism>
<reference evidence="6 7" key="1">
    <citation type="submission" date="2023-10" db="EMBL/GenBank/DDBJ databases">
        <title>Pseudomonas otitidis isolated from a paediatric patient with cystic fibrosis in Chile.</title>
        <authorList>
            <person name="Amsteins-Romero L."/>
            <person name="Opazo-Capurro A."/>
            <person name="Matus-Kohler M."/>
            <person name="Gonzalez-Rocha G."/>
        </authorList>
    </citation>
    <scope>NUCLEOTIDE SEQUENCE [LARGE SCALE GENOMIC DNA]</scope>
    <source>
        <strain evidence="6 7">P-714</strain>
    </source>
</reference>
<dbReference type="InterPro" id="IPR050950">
    <property type="entry name" value="HTH-type_LysR_regulators"/>
</dbReference>
<accession>A0ABU3XUB1</accession>
<sequence length="313" mass="34161">MTVKQLRAFLAVAQSLSFAQACERLHLSQPALSLAIKTLEESLGGQLLVRTTRSVALTPEGETLLPIARRLLADWDDAEELLHQHFTLQLGKVAIAAMPSFASNLLPVALKAFRDRHPKVNVAVHDVINEQVLEMVRSHRVELGIAFEPSSLEGLAFTPFYSDRFVAVVPAGCALAERDTVSWAELLGEPFITLQRPSAVRLLLEDSVAARHGHLPVAFESHQLVTVGRMVAQGLGVSAVPSLCIQQMEELGARCVPLDTPQVERRVGLLRLASHQLSTAAQALADVLLHLRDWEHQLMPARAHATVHSNEGG</sequence>
<evidence type="ECO:0000313" key="6">
    <source>
        <dbReference type="EMBL" id="MDV3441525.1"/>
    </source>
</evidence>